<sequence>MKTTNKFLTGTILTATMALPMGAFAQSAPDAADTQADSPAGLIDYKMGIVEMQDGSTSADAAAAATASINQTGGPDGRKGLAEIKTEANSGVTTANAGTMGTMEGNNTEASVPAEYEYKNGLGIAESKTAAMDMGSAMSSDGENIGQIERVEKGDASDTVYIRISDKLDTPVSMFKVTVPSSDLEDGIVTLPWTLTGLLSSLEEQQDA</sequence>
<reference evidence="2 3" key="1">
    <citation type="submission" date="2024-01" db="EMBL/GenBank/DDBJ databases">
        <authorList>
            <person name="Deng Y."/>
            <person name="Su J."/>
        </authorList>
    </citation>
    <scope>NUCLEOTIDE SEQUENCE [LARGE SCALE GENOMIC DNA]</scope>
    <source>
        <strain evidence="2 3">CPCC 100088</strain>
    </source>
</reference>
<evidence type="ECO:0000313" key="2">
    <source>
        <dbReference type="EMBL" id="MER5173767.1"/>
    </source>
</evidence>
<name>A0ABV1SLJ5_9RHOB</name>
<accession>A0ABV1SLJ5</accession>
<organism evidence="2 3">
    <name type="scientific">Thioclava kandeliae</name>
    <dbReference type="NCBI Taxonomy" id="3070818"/>
    <lineage>
        <taxon>Bacteria</taxon>
        <taxon>Pseudomonadati</taxon>
        <taxon>Pseudomonadota</taxon>
        <taxon>Alphaproteobacteria</taxon>
        <taxon>Rhodobacterales</taxon>
        <taxon>Paracoccaceae</taxon>
        <taxon>Thioclava</taxon>
    </lineage>
</organism>
<evidence type="ECO:0008006" key="4">
    <source>
        <dbReference type="Google" id="ProtNLM"/>
    </source>
</evidence>
<gene>
    <name evidence="2" type="ORF">VSX56_18570</name>
</gene>
<reference evidence="2 3" key="2">
    <citation type="submission" date="2024-06" db="EMBL/GenBank/DDBJ databases">
        <title>Thioclava kandeliae sp. nov. from a rhizosphere soil sample of Kandelia candel in a mangrove.</title>
        <authorList>
            <person name="Mu T."/>
        </authorList>
    </citation>
    <scope>NUCLEOTIDE SEQUENCE [LARGE SCALE GENOMIC DNA]</scope>
    <source>
        <strain evidence="2 3">CPCC 100088</strain>
    </source>
</reference>
<feature type="chain" id="PRO_5045178156" description="PRC-barrel domain containing protein" evidence="1">
    <location>
        <begin position="26"/>
        <end position="208"/>
    </location>
</feature>
<protein>
    <recommendedName>
        <fullName evidence="4">PRC-barrel domain containing protein</fullName>
    </recommendedName>
</protein>
<dbReference type="EMBL" id="JAYWLC010000028">
    <property type="protein sequence ID" value="MER5173767.1"/>
    <property type="molecule type" value="Genomic_DNA"/>
</dbReference>
<evidence type="ECO:0000256" key="1">
    <source>
        <dbReference type="SAM" id="SignalP"/>
    </source>
</evidence>
<feature type="signal peptide" evidence="1">
    <location>
        <begin position="1"/>
        <end position="25"/>
    </location>
</feature>
<proteinExistence type="predicted"/>
<keyword evidence="1" id="KW-0732">Signal</keyword>
<comment type="caution">
    <text evidence="2">The sequence shown here is derived from an EMBL/GenBank/DDBJ whole genome shotgun (WGS) entry which is preliminary data.</text>
</comment>
<evidence type="ECO:0000313" key="3">
    <source>
        <dbReference type="Proteomes" id="UP001438953"/>
    </source>
</evidence>
<dbReference type="RefSeq" id="WP_350939081.1">
    <property type="nucleotide sequence ID" value="NZ_JAYWLC010000028.1"/>
</dbReference>
<dbReference type="Proteomes" id="UP001438953">
    <property type="component" value="Unassembled WGS sequence"/>
</dbReference>
<keyword evidence="3" id="KW-1185">Reference proteome</keyword>